<comment type="caution">
    <text evidence="3">The sequence shown here is derived from an EMBL/GenBank/DDBJ whole genome shotgun (WGS) entry which is preliminary data.</text>
</comment>
<dbReference type="EMBL" id="JBHSGF010000003">
    <property type="protein sequence ID" value="MFC4554678.1"/>
    <property type="molecule type" value="Genomic_DNA"/>
</dbReference>
<keyword evidence="2" id="KW-0732">Signal</keyword>
<evidence type="ECO:0000313" key="3">
    <source>
        <dbReference type="EMBL" id="MFC4554678.1"/>
    </source>
</evidence>
<dbReference type="RefSeq" id="WP_122825245.1">
    <property type="nucleotide sequence ID" value="NZ_CP033325.1"/>
</dbReference>
<organism evidence="3 4">
    <name type="scientific">Georgenia faecalis</name>
    <dbReference type="NCBI Taxonomy" id="2483799"/>
    <lineage>
        <taxon>Bacteria</taxon>
        <taxon>Bacillati</taxon>
        <taxon>Actinomycetota</taxon>
        <taxon>Actinomycetes</taxon>
        <taxon>Micrococcales</taxon>
        <taxon>Bogoriellaceae</taxon>
        <taxon>Georgenia</taxon>
    </lineage>
</organism>
<gene>
    <name evidence="3" type="ORF">ACFO3F_05405</name>
</gene>
<sequence>MRRTTLVSVALLAGLSLAGCSDSTTTPEETATTEATATAEASAEITSCEAYYEGTGTPLAQRAAAARQALTAGEVTDDVAYGEINMLEQRISDLAEEAPEALAGTFEEINAPFAETVELYNAAAAQDPPEGEEAPAFADFSAVDVSGSEAAEGELETACTDAGYEVPAS</sequence>
<dbReference type="PROSITE" id="PS51257">
    <property type="entry name" value="PROKAR_LIPOPROTEIN"/>
    <property type="match status" value="1"/>
</dbReference>
<feature type="region of interest" description="Disordered" evidence="1">
    <location>
        <begin position="147"/>
        <end position="169"/>
    </location>
</feature>
<name>A0ABV9D8Y6_9MICO</name>
<evidence type="ECO:0000256" key="2">
    <source>
        <dbReference type="SAM" id="SignalP"/>
    </source>
</evidence>
<reference evidence="4" key="1">
    <citation type="journal article" date="2019" name="Int. J. Syst. Evol. Microbiol.">
        <title>The Global Catalogue of Microorganisms (GCM) 10K type strain sequencing project: providing services to taxonomists for standard genome sequencing and annotation.</title>
        <authorList>
            <consortium name="The Broad Institute Genomics Platform"/>
            <consortium name="The Broad Institute Genome Sequencing Center for Infectious Disease"/>
            <person name="Wu L."/>
            <person name="Ma J."/>
        </authorList>
    </citation>
    <scope>NUCLEOTIDE SEQUENCE [LARGE SCALE GENOMIC DNA]</scope>
    <source>
        <strain evidence="4">JCM 3369</strain>
    </source>
</reference>
<evidence type="ECO:0000256" key="1">
    <source>
        <dbReference type="SAM" id="MobiDB-lite"/>
    </source>
</evidence>
<keyword evidence="4" id="KW-1185">Reference proteome</keyword>
<dbReference type="Proteomes" id="UP001595955">
    <property type="component" value="Unassembled WGS sequence"/>
</dbReference>
<accession>A0ABV9D8Y6</accession>
<feature type="chain" id="PRO_5047460695" description="Lipoprotein" evidence="2">
    <location>
        <begin position="19"/>
        <end position="169"/>
    </location>
</feature>
<evidence type="ECO:0008006" key="5">
    <source>
        <dbReference type="Google" id="ProtNLM"/>
    </source>
</evidence>
<proteinExistence type="predicted"/>
<protein>
    <recommendedName>
        <fullName evidence="5">Lipoprotein</fullName>
    </recommendedName>
</protein>
<evidence type="ECO:0000313" key="4">
    <source>
        <dbReference type="Proteomes" id="UP001595955"/>
    </source>
</evidence>
<feature type="signal peptide" evidence="2">
    <location>
        <begin position="1"/>
        <end position="18"/>
    </location>
</feature>